<organism evidence="1 2">
    <name type="scientific">Oculimacula yallundae</name>
    <dbReference type="NCBI Taxonomy" id="86028"/>
    <lineage>
        <taxon>Eukaryota</taxon>
        <taxon>Fungi</taxon>
        <taxon>Dikarya</taxon>
        <taxon>Ascomycota</taxon>
        <taxon>Pezizomycotina</taxon>
        <taxon>Leotiomycetes</taxon>
        <taxon>Helotiales</taxon>
        <taxon>Ploettnerulaceae</taxon>
        <taxon>Oculimacula</taxon>
    </lineage>
</organism>
<protein>
    <submittedName>
        <fullName evidence="1">Uncharacterized protein</fullName>
    </submittedName>
</protein>
<proteinExistence type="predicted"/>
<keyword evidence="2" id="KW-1185">Reference proteome</keyword>
<dbReference type="Proteomes" id="UP001595075">
    <property type="component" value="Unassembled WGS sequence"/>
</dbReference>
<name>A0ABR4BSG9_9HELO</name>
<evidence type="ECO:0000313" key="1">
    <source>
        <dbReference type="EMBL" id="KAL2060598.1"/>
    </source>
</evidence>
<accession>A0ABR4BSG9</accession>
<reference evidence="1 2" key="1">
    <citation type="journal article" date="2024" name="Commun. Biol.">
        <title>Comparative genomic analysis of thermophilic fungi reveals convergent evolutionary adaptations and gene losses.</title>
        <authorList>
            <person name="Steindorff A.S."/>
            <person name="Aguilar-Pontes M.V."/>
            <person name="Robinson A.J."/>
            <person name="Andreopoulos B."/>
            <person name="LaButti K."/>
            <person name="Kuo A."/>
            <person name="Mondo S."/>
            <person name="Riley R."/>
            <person name="Otillar R."/>
            <person name="Haridas S."/>
            <person name="Lipzen A."/>
            <person name="Grimwood J."/>
            <person name="Schmutz J."/>
            <person name="Clum A."/>
            <person name="Reid I.D."/>
            <person name="Moisan M.C."/>
            <person name="Butler G."/>
            <person name="Nguyen T.T.M."/>
            <person name="Dewar K."/>
            <person name="Conant G."/>
            <person name="Drula E."/>
            <person name="Henrissat B."/>
            <person name="Hansel C."/>
            <person name="Singer S."/>
            <person name="Hutchinson M.I."/>
            <person name="de Vries R.P."/>
            <person name="Natvig D.O."/>
            <person name="Powell A.J."/>
            <person name="Tsang A."/>
            <person name="Grigoriev I.V."/>
        </authorList>
    </citation>
    <scope>NUCLEOTIDE SEQUENCE [LARGE SCALE GENOMIC DNA]</scope>
    <source>
        <strain evidence="1 2">CBS 494.80</strain>
    </source>
</reference>
<gene>
    <name evidence="1" type="ORF">VTL71DRAFT_9239</name>
</gene>
<sequence length="346" mass="39691">MINRYTSRHHFLILHRTTIRLQHLAFSYIMCHDQGQVEPPWGDLPSEKYILSHWNENSSEDNHQQCIALSRQFIQERFPAVSSSDRSTSRKRDILSPWRPLSLRSIVLGQQNGIWLRTIYTPSSDSGHQSHFGDVDWEMMLGTEEYYFFNNSDWYDFGSDWHRIFDYFPELLTSGFDPEEGVSPESRQLRNEAISAAAQKVKPATEELIAVLRGEVEENNVGEQVRTSLEIARMTAENANEVKDFALKDLNDELQCAFVVGFMIVEDQLAIETGEALLVFLDERGKAVRYMREDVQGLDTFCPLWDEGAQFDGSHWRQATVGEDYIDGGVRGSVSMGIVDALLPLW</sequence>
<comment type="caution">
    <text evidence="1">The sequence shown here is derived from an EMBL/GenBank/DDBJ whole genome shotgun (WGS) entry which is preliminary data.</text>
</comment>
<dbReference type="EMBL" id="JAZHXI010000021">
    <property type="protein sequence ID" value="KAL2060598.1"/>
    <property type="molecule type" value="Genomic_DNA"/>
</dbReference>
<evidence type="ECO:0000313" key="2">
    <source>
        <dbReference type="Proteomes" id="UP001595075"/>
    </source>
</evidence>